<dbReference type="InterPro" id="IPR009057">
    <property type="entry name" value="Homeodomain-like_sf"/>
</dbReference>
<evidence type="ECO:0000313" key="3">
    <source>
        <dbReference type="Proteomes" id="UP000199068"/>
    </source>
</evidence>
<dbReference type="Proteomes" id="UP000199068">
    <property type="component" value="Unassembled WGS sequence"/>
</dbReference>
<feature type="domain" description="Mor transcription activator" evidence="1">
    <location>
        <begin position="20"/>
        <end position="91"/>
    </location>
</feature>
<name>A0A1G9T877_9FIRM</name>
<dbReference type="RefSeq" id="WP_092727498.1">
    <property type="nucleotide sequence ID" value="NZ_FNGW01000012.1"/>
</dbReference>
<proteinExistence type="predicted"/>
<dbReference type="STRING" id="1121325.SAMN04515677_1125"/>
<accession>A0A1G9T877</accession>
<dbReference type="EMBL" id="FNGW01000012">
    <property type="protein sequence ID" value="SDM43856.1"/>
    <property type="molecule type" value="Genomic_DNA"/>
</dbReference>
<gene>
    <name evidence="2" type="ORF">SAMN04515677_1125</name>
</gene>
<dbReference type="Pfam" id="PF08765">
    <property type="entry name" value="Mor"/>
    <property type="match status" value="1"/>
</dbReference>
<evidence type="ECO:0000259" key="1">
    <source>
        <dbReference type="Pfam" id="PF08765"/>
    </source>
</evidence>
<evidence type="ECO:0000313" key="2">
    <source>
        <dbReference type="EMBL" id="SDM43856.1"/>
    </source>
</evidence>
<dbReference type="Gene3D" id="1.10.10.60">
    <property type="entry name" value="Homeodomain-like"/>
    <property type="match status" value="1"/>
</dbReference>
<dbReference type="InterPro" id="IPR014875">
    <property type="entry name" value="Mor_transcription_activator"/>
</dbReference>
<dbReference type="SUPFAM" id="SSF46689">
    <property type="entry name" value="Homeodomain-like"/>
    <property type="match status" value="1"/>
</dbReference>
<keyword evidence="3" id="KW-1185">Reference proteome</keyword>
<sequence>MKFDNFRYNVTLSDIPEAYQDIASMMGIDKFIEFCYLYGGGNIYFPTVKTLKNHFRNDEILELYRDGMAIVEIARKHQISPNYVRYIVKRSADLINYNS</sequence>
<organism evidence="2 3">
    <name type="scientific">Romboutsia lituseburensis DSM 797</name>
    <dbReference type="NCBI Taxonomy" id="1121325"/>
    <lineage>
        <taxon>Bacteria</taxon>
        <taxon>Bacillati</taxon>
        <taxon>Bacillota</taxon>
        <taxon>Clostridia</taxon>
        <taxon>Peptostreptococcales</taxon>
        <taxon>Peptostreptococcaceae</taxon>
        <taxon>Romboutsia</taxon>
    </lineage>
</organism>
<protein>
    <submittedName>
        <fullName evidence="2">Mor transcription activator family protein</fullName>
    </submittedName>
</protein>
<dbReference type="AlphaFoldDB" id="A0A1G9T877"/>
<reference evidence="2 3" key="1">
    <citation type="submission" date="2016-10" db="EMBL/GenBank/DDBJ databases">
        <authorList>
            <person name="de Groot N.N."/>
        </authorList>
    </citation>
    <scope>NUCLEOTIDE SEQUENCE [LARGE SCALE GENOMIC DNA]</scope>
    <source>
        <strain evidence="2 3">DSM 797</strain>
    </source>
</reference>